<dbReference type="AlphaFoldDB" id="A0A6S6T4P6"/>
<sequence>MLIRFSSKTGSSITMHQKQADMMLEMMKRSGKIPGALKAEDVPAALDALEAAILIEKEKESATNMDDDDIISIGTRAYPLLQLLKQAIKDEEFLMWDYEDKLV</sequence>
<evidence type="ECO:0000313" key="1">
    <source>
        <dbReference type="EMBL" id="CAA6810093.1"/>
    </source>
</evidence>
<name>A0A6S6T4P6_9GAMM</name>
<accession>A0A6S6T4P6</accession>
<organism evidence="1">
    <name type="scientific">uncultured Thiotrichaceae bacterium</name>
    <dbReference type="NCBI Taxonomy" id="298394"/>
    <lineage>
        <taxon>Bacteria</taxon>
        <taxon>Pseudomonadati</taxon>
        <taxon>Pseudomonadota</taxon>
        <taxon>Gammaproteobacteria</taxon>
        <taxon>Thiotrichales</taxon>
        <taxon>Thiotrichaceae</taxon>
        <taxon>environmental samples</taxon>
    </lineage>
</organism>
<dbReference type="InterPro" id="IPR014991">
    <property type="entry name" value="DUF1840"/>
</dbReference>
<evidence type="ECO:0008006" key="2">
    <source>
        <dbReference type="Google" id="ProtNLM"/>
    </source>
</evidence>
<proteinExistence type="predicted"/>
<protein>
    <recommendedName>
        <fullName evidence="2">DUF1840 domain-containing protein</fullName>
    </recommendedName>
</protein>
<dbReference type="Pfam" id="PF08895">
    <property type="entry name" value="DUF1840"/>
    <property type="match status" value="1"/>
</dbReference>
<dbReference type="EMBL" id="CACVAY010000042">
    <property type="protein sequence ID" value="CAA6810093.1"/>
    <property type="molecule type" value="Genomic_DNA"/>
</dbReference>
<gene>
    <name evidence="1" type="ORF">HELGO_WM13481</name>
</gene>
<reference evidence="1" key="1">
    <citation type="submission" date="2020-01" db="EMBL/GenBank/DDBJ databases">
        <authorList>
            <person name="Meier V. D."/>
            <person name="Meier V D."/>
        </authorList>
    </citation>
    <scope>NUCLEOTIDE SEQUENCE</scope>
    <source>
        <strain evidence="1">HLG_WM_MAG_07</strain>
    </source>
</reference>